<feature type="domain" description="BPL/LPL catalytic" evidence="2">
    <location>
        <begin position="58"/>
        <end position="256"/>
    </location>
</feature>
<dbReference type="Proteomes" id="UP000012174">
    <property type="component" value="Unassembled WGS sequence"/>
</dbReference>
<accession>M7T9M8</accession>
<name>M7T9M8_EUTLA</name>
<dbReference type="STRING" id="1287681.M7T9M8"/>
<dbReference type="GO" id="GO:0009249">
    <property type="term" value="P:protein lipoylation"/>
    <property type="evidence" value="ECO:0007669"/>
    <property type="project" value="TreeGrafter"/>
</dbReference>
<gene>
    <name evidence="3" type="ORF">UCREL1_6451</name>
</gene>
<dbReference type="InterPro" id="IPR004143">
    <property type="entry name" value="BPL_LPL_catalytic"/>
</dbReference>
<sequence>MKALENRLRERILEQRAQPGSKPMPPTIVAFEPAPMYMLGDSYTQDPRTVPLYKRLLPQDRRLARFKLDGPQYMALTTTQETHSWDSTPPEDSVDGKPALKKHTCTPDLEASSRPTSTYLGPGQAVIWPVLDLRYPFLPARSKRGIENWIAKITIAWLKRKWGLSNVRERAGSGLWIPSSYFKEPRQIADIDVRVEDDIATSGLTMNVDVPVRGPIEVNPAARMKTAQLDFHPMTSVAVEKGMLGHELAKQRDILWLLKVTDQVAYDMHRSIGAPWPTKFENHSTILGDDWESLFGSGGGGGGVWIPIFIPFWDF</sequence>
<evidence type="ECO:0000259" key="2">
    <source>
        <dbReference type="PROSITE" id="PS51733"/>
    </source>
</evidence>
<dbReference type="PANTHER" id="PTHR10993">
    <property type="entry name" value="OCTANOYLTRANSFERASE"/>
    <property type="match status" value="1"/>
</dbReference>
<proteinExistence type="predicted"/>
<evidence type="ECO:0000256" key="1">
    <source>
        <dbReference type="SAM" id="MobiDB-lite"/>
    </source>
</evidence>
<dbReference type="PROSITE" id="PS51733">
    <property type="entry name" value="BPL_LPL_CATALYTIC"/>
    <property type="match status" value="1"/>
</dbReference>
<keyword evidence="3" id="KW-0436">Ligase</keyword>
<dbReference type="HOGENOM" id="CLU_882865_0_0_1"/>
<organism evidence="3 4">
    <name type="scientific">Eutypa lata (strain UCR-EL1)</name>
    <name type="common">Grapevine dieback disease fungus</name>
    <name type="synonym">Eutypa armeniacae</name>
    <dbReference type="NCBI Taxonomy" id="1287681"/>
    <lineage>
        <taxon>Eukaryota</taxon>
        <taxon>Fungi</taxon>
        <taxon>Dikarya</taxon>
        <taxon>Ascomycota</taxon>
        <taxon>Pezizomycotina</taxon>
        <taxon>Sordariomycetes</taxon>
        <taxon>Xylariomycetidae</taxon>
        <taxon>Xylariales</taxon>
        <taxon>Diatrypaceae</taxon>
        <taxon>Eutypa</taxon>
    </lineage>
</organism>
<evidence type="ECO:0000313" key="4">
    <source>
        <dbReference type="Proteomes" id="UP000012174"/>
    </source>
</evidence>
<dbReference type="KEGG" id="ela:UCREL1_6451"/>
<keyword evidence="4" id="KW-1185">Reference proteome</keyword>
<dbReference type="OrthoDB" id="10009520at2759"/>
<feature type="region of interest" description="Disordered" evidence="1">
    <location>
        <begin position="79"/>
        <end position="98"/>
    </location>
</feature>
<reference evidence="4" key="1">
    <citation type="journal article" date="2013" name="Genome Announc.">
        <title>Draft genome sequence of the grapevine dieback fungus Eutypa lata UCR-EL1.</title>
        <authorList>
            <person name="Blanco-Ulate B."/>
            <person name="Rolshausen P.E."/>
            <person name="Cantu D."/>
        </authorList>
    </citation>
    <scope>NUCLEOTIDE SEQUENCE [LARGE SCALE GENOMIC DNA]</scope>
    <source>
        <strain evidence="4">UCR-EL1</strain>
    </source>
</reference>
<dbReference type="Gene3D" id="3.30.930.10">
    <property type="entry name" value="Bira Bifunctional Protein, Domain 2"/>
    <property type="match status" value="1"/>
</dbReference>
<dbReference type="SUPFAM" id="SSF55681">
    <property type="entry name" value="Class II aaRS and biotin synthetases"/>
    <property type="match status" value="1"/>
</dbReference>
<dbReference type="GO" id="GO:0033819">
    <property type="term" value="F:lipoyl(octanoyl) transferase activity"/>
    <property type="evidence" value="ECO:0007669"/>
    <property type="project" value="TreeGrafter"/>
</dbReference>
<dbReference type="AlphaFoldDB" id="M7T9M8"/>
<protein>
    <submittedName>
        <fullName evidence="3">Putative biotin lipoate a b protein ligase protein</fullName>
    </submittedName>
</protein>
<dbReference type="EMBL" id="KB706624">
    <property type="protein sequence ID" value="EMR66551.1"/>
    <property type="molecule type" value="Genomic_DNA"/>
</dbReference>
<dbReference type="PANTHER" id="PTHR10993:SF7">
    <property type="entry name" value="LIPOYLTRANSFERASE 2, MITOCHONDRIAL-RELATED"/>
    <property type="match status" value="1"/>
</dbReference>
<dbReference type="InterPro" id="IPR045864">
    <property type="entry name" value="aa-tRNA-synth_II/BPL/LPL"/>
</dbReference>
<dbReference type="GO" id="GO:0016874">
    <property type="term" value="F:ligase activity"/>
    <property type="evidence" value="ECO:0007669"/>
    <property type="project" value="UniProtKB-KW"/>
</dbReference>
<evidence type="ECO:0000313" key="3">
    <source>
        <dbReference type="EMBL" id="EMR66551.1"/>
    </source>
</evidence>